<keyword evidence="2" id="KW-1185">Reference proteome</keyword>
<name>A0A6L7GYH3_9ACTN</name>
<dbReference type="EMBL" id="WMBR01000006">
    <property type="protein sequence ID" value="MXP23808.1"/>
    <property type="molecule type" value="Genomic_DNA"/>
</dbReference>
<comment type="caution">
    <text evidence="1">The sequence shown here is derived from an EMBL/GenBank/DDBJ whole genome shotgun (WGS) entry which is preliminary data.</text>
</comment>
<dbReference type="RefSeq" id="WP_160903985.1">
    <property type="nucleotide sequence ID" value="NZ_CP102850.1"/>
</dbReference>
<sequence length="109" mass="12075">MAIQATYERHPDLGCEAVVFIDDESLACFQIQRDLTGGPRADEYCVTTGASAPIYGAITQWRRVEDRFEFALTHNAGRLFGDDVLSFVVTPGDGATVDELAEHVERLLR</sequence>
<protein>
    <submittedName>
        <fullName evidence="1">Uncharacterized protein</fullName>
    </submittedName>
</protein>
<reference evidence="1 2" key="1">
    <citation type="submission" date="2019-11" db="EMBL/GenBank/DDBJ databases">
        <title>Gordonia sp. nov., a novel actinobacterium isolated from mangrove soil in Hainan.</title>
        <authorList>
            <person name="Huang X."/>
            <person name="Xie Y."/>
            <person name="Chu X."/>
            <person name="Xiao K."/>
        </authorList>
    </citation>
    <scope>NUCLEOTIDE SEQUENCE [LARGE SCALE GENOMIC DNA]</scope>
    <source>
        <strain evidence="1 2">HNM0687</strain>
    </source>
</reference>
<evidence type="ECO:0000313" key="2">
    <source>
        <dbReference type="Proteomes" id="UP000475545"/>
    </source>
</evidence>
<evidence type="ECO:0000313" key="1">
    <source>
        <dbReference type="EMBL" id="MXP23808.1"/>
    </source>
</evidence>
<gene>
    <name evidence="1" type="ORF">GIY30_20945</name>
</gene>
<dbReference type="Proteomes" id="UP000475545">
    <property type="component" value="Unassembled WGS sequence"/>
</dbReference>
<organism evidence="1 2">
    <name type="scientific">Gordonia mangrovi</name>
    <dbReference type="NCBI Taxonomy" id="2665643"/>
    <lineage>
        <taxon>Bacteria</taxon>
        <taxon>Bacillati</taxon>
        <taxon>Actinomycetota</taxon>
        <taxon>Actinomycetes</taxon>
        <taxon>Mycobacteriales</taxon>
        <taxon>Gordoniaceae</taxon>
        <taxon>Gordonia</taxon>
    </lineage>
</organism>
<proteinExistence type="predicted"/>
<accession>A0A6L7GYH3</accession>
<dbReference type="AlphaFoldDB" id="A0A6L7GYH3"/>